<dbReference type="PANTHER" id="PTHR32080">
    <property type="entry name" value="ANTIFUNGAL PROTEIN GINKBILOBIN-2-LIKE"/>
    <property type="match status" value="1"/>
</dbReference>
<evidence type="ECO:0000256" key="2">
    <source>
        <dbReference type="ARBA" id="ARBA00022581"/>
    </source>
</evidence>
<dbReference type="CDD" id="cd23509">
    <property type="entry name" value="Gnk2-like"/>
    <property type="match status" value="1"/>
</dbReference>
<name>A0A5N6N7Z0_9ASTR</name>
<evidence type="ECO:0000256" key="6">
    <source>
        <dbReference type="ARBA" id="ARBA00023157"/>
    </source>
</evidence>
<comment type="subcellular location">
    <subcellularLocation>
        <location evidence="7">Cell junction</location>
        <location evidence="7">Plasmodesma</location>
    </subcellularLocation>
    <subcellularLocation>
        <location evidence="1">Cell membrane</location>
        <topology evidence="1">Single-pass type I membrane protein</topology>
    </subcellularLocation>
</comment>
<keyword evidence="3" id="KW-0732">Signal</keyword>
<dbReference type="Proteomes" id="UP000326396">
    <property type="component" value="Linkage Group LG2"/>
</dbReference>
<dbReference type="Pfam" id="PF01657">
    <property type="entry name" value="Stress-antifung"/>
    <property type="match status" value="2"/>
</dbReference>
<proteinExistence type="inferred from homology"/>
<dbReference type="InterPro" id="IPR002902">
    <property type="entry name" value="GNK2"/>
</dbReference>
<dbReference type="GO" id="GO:0005886">
    <property type="term" value="C:plasma membrane"/>
    <property type="evidence" value="ECO:0007669"/>
    <property type="project" value="UniProtKB-SubCell"/>
</dbReference>
<gene>
    <name evidence="12" type="ORF">E3N88_21593</name>
</gene>
<evidence type="ECO:0000256" key="5">
    <source>
        <dbReference type="ARBA" id="ARBA00022949"/>
    </source>
</evidence>
<keyword evidence="5" id="KW-0965">Cell junction</keyword>
<evidence type="ECO:0000256" key="8">
    <source>
        <dbReference type="ARBA" id="ARBA00038393"/>
    </source>
</evidence>
<sequence length="233" mass="25463">MKQMDQEITNKPARPDSDAQVYQSSIKQSIQGKKTITDLTRYRTTDIHETVSSNSDQVSRYTDFVYMKCRNETRLPQSLVSSLLQELVEKSTVSKFYQTSTGDDTFAVSGKFQCRHDLTINDCHDCIVKTGMYAMGQCVGSLEECECGACVSNAFQVAQDECWGSDSGEVYLQNCFISYSDYKPQEAGGNSYQGKGVGGGSAKIAALVVGAGVALGLLSTLCYCIKSSARKQT</sequence>
<accession>A0A5N6N7Z0</accession>
<organism evidence="12 13">
    <name type="scientific">Mikania micrantha</name>
    <name type="common">bitter vine</name>
    <dbReference type="NCBI Taxonomy" id="192012"/>
    <lineage>
        <taxon>Eukaryota</taxon>
        <taxon>Viridiplantae</taxon>
        <taxon>Streptophyta</taxon>
        <taxon>Embryophyta</taxon>
        <taxon>Tracheophyta</taxon>
        <taxon>Spermatophyta</taxon>
        <taxon>Magnoliopsida</taxon>
        <taxon>eudicotyledons</taxon>
        <taxon>Gunneridae</taxon>
        <taxon>Pentapetalae</taxon>
        <taxon>asterids</taxon>
        <taxon>campanulids</taxon>
        <taxon>Asterales</taxon>
        <taxon>Asteraceae</taxon>
        <taxon>Asteroideae</taxon>
        <taxon>Heliantheae alliance</taxon>
        <taxon>Eupatorieae</taxon>
        <taxon>Mikania</taxon>
    </lineage>
</organism>
<feature type="transmembrane region" description="Helical" evidence="10">
    <location>
        <begin position="204"/>
        <end position="225"/>
    </location>
</feature>
<dbReference type="OrthoDB" id="1715309at2759"/>
<evidence type="ECO:0000313" key="12">
    <source>
        <dbReference type="EMBL" id="KAD4583992.1"/>
    </source>
</evidence>
<reference evidence="12 13" key="1">
    <citation type="submission" date="2019-05" db="EMBL/GenBank/DDBJ databases">
        <title>Mikania micrantha, genome provides insights into the molecular mechanism of rapid growth.</title>
        <authorList>
            <person name="Liu B."/>
        </authorList>
    </citation>
    <scope>NUCLEOTIDE SEQUENCE [LARGE SCALE GENOMIC DNA]</scope>
    <source>
        <strain evidence="12">NLD-2019</strain>
        <tissue evidence="12">Leaf</tissue>
    </source>
</reference>
<protein>
    <recommendedName>
        <fullName evidence="11">Gnk2-homologous domain-containing protein</fullName>
    </recommendedName>
</protein>
<keyword evidence="6" id="KW-1015">Disulfide bond</keyword>
<evidence type="ECO:0000256" key="3">
    <source>
        <dbReference type="ARBA" id="ARBA00022729"/>
    </source>
</evidence>
<feature type="domain" description="Gnk2-homologous" evidence="11">
    <location>
        <begin position="62"/>
        <end position="184"/>
    </location>
</feature>
<evidence type="ECO:0000313" key="13">
    <source>
        <dbReference type="Proteomes" id="UP000326396"/>
    </source>
</evidence>
<evidence type="ECO:0000256" key="9">
    <source>
        <dbReference type="SAM" id="MobiDB-lite"/>
    </source>
</evidence>
<keyword evidence="10" id="KW-1133">Transmembrane helix</keyword>
<evidence type="ECO:0000259" key="11">
    <source>
        <dbReference type="PROSITE" id="PS51473"/>
    </source>
</evidence>
<dbReference type="GO" id="GO:0009506">
    <property type="term" value="C:plasmodesma"/>
    <property type="evidence" value="ECO:0007669"/>
    <property type="project" value="UniProtKB-SubCell"/>
</dbReference>
<evidence type="ECO:0000256" key="4">
    <source>
        <dbReference type="ARBA" id="ARBA00022737"/>
    </source>
</evidence>
<dbReference type="InterPro" id="IPR051378">
    <property type="entry name" value="Cell2Cell_Antifungal"/>
</dbReference>
<evidence type="ECO:0000256" key="10">
    <source>
        <dbReference type="SAM" id="Phobius"/>
    </source>
</evidence>
<dbReference type="InterPro" id="IPR038408">
    <property type="entry name" value="GNK2_sf"/>
</dbReference>
<keyword evidence="10" id="KW-0812">Transmembrane</keyword>
<comment type="caution">
    <text evidence="12">The sequence shown here is derived from an EMBL/GenBank/DDBJ whole genome shotgun (WGS) entry which is preliminary data.</text>
</comment>
<dbReference type="GO" id="GO:0046739">
    <property type="term" value="P:transport of virus in multicellular host"/>
    <property type="evidence" value="ECO:0007669"/>
    <property type="project" value="TreeGrafter"/>
</dbReference>
<dbReference type="PROSITE" id="PS51473">
    <property type="entry name" value="GNK2"/>
    <property type="match status" value="1"/>
</dbReference>
<dbReference type="Gene3D" id="3.30.430.20">
    <property type="entry name" value="Gnk2 domain, C-X8-C-X2-C motif"/>
    <property type="match status" value="2"/>
</dbReference>
<feature type="region of interest" description="Disordered" evidence="9">
    <location>
        <begin position="1"/>
        <end position="20"/>
    </location>
</feature>
<dbReference type="EMBL" id="SZYD01000012">
    <property type="protein sequence ID" value="KAD4583992.1"/>
    <property type="molecule type" value="Genomic_DNA"/>
</dbReference>
<evidence type="ECO:0000256" key="7">
    <source>
        <dbReference type="ARBA" id="ARBA00024184"/>
    </source>
</evidence>
<keyword evidence="10" id="KW-0472">Membrane</keyword>
<keyword evidence="2" id="KW-0945">Host-virus interaction</keyword>
<dbReference type="AlphaFoldDB" id="A0A5N6N7Z0"/>
<keyword evidence="4" id="KW-0677">Repeat</keyword>
<keyword evidence="13" id="KW-1185">Reference proteome</keyword>
<evidence type="ECO:0000256" key="1">
    <source>
        <dbReference type="ARBA" id="ARBA00004251"/>
    </source>
</evidence>
<dbReference type="GO" id="GO:0010497">
    <property type="term" value="P:plasmodesmata-mediated intercellular transport"/>
    <property type="evidence" value="ECO:0007669"/>
    <property type="project" value="TreeGrafter"/>
</dbReference>
<dbReference type="PANTHER" id="PTHR32080:SF64">
    <property type="entry name" value="GNK2-LIKE DOMAIN-CONTAINING PROTEIN"/>
    <property type="match status" value="1"/>
</dbReference>
<comment type="similarity">
    <text evidence="8">Belongs to the cysteine-rich repeat secretory protein family. Plasmodesmata-located proteins (PDLD) subfamily.</text>
</comment>